<evidence type="ECO:0000313" key="7">
    <source>
        <dbReference type="Proteomes" id="UP000812966"/>
    </source>
</evidence>
<dbReference type="FunFam" id="3.40.309.10:FF:000009">
    <property type="entry name" value="Aldehyde dehydrogenase A"/>
    <property type="match status" value="1"/>
</dbReference>
<gene>
    <name evidence="6" type="ORF">FFLO_03504</name>
</gene>
<feature type="domain" description="Aldehyde dehydrogenase" evidence="5">
    <location>
        <begin position="8"/>
        <end position="468"/>
    </location>
</feature>
<dbReference type="Proteomes" id="UP000812966">
    <property type="component" value="Unassembled WGS sequence"/>
</dbReference>
<evidence type="ECO:0000259" key="5">
    <source>
        <dbReference type="Pfam" id="PF00171"/>
    </source>
</evidence>
<dbReference type="InterPro" id="IPR029510">
    <property type="entry name" value="Ald_DH_CS_GLU"/>
</dbReference>
<reference evidence="6" key="1">
    <citation type="submission" date="2020-04" db="EMBL/GenBank/DDBJ databases">
        <title>Analysis of mating type loci in Filobasidium floriforme.</title>
        <authorList>
            <person name="Nowrousian M."/>
        </authorList>
    </citation>
    <scope>NUCLEOTIDE SEQUENCE</scope>
    <source>
        <strain evidence="6">CBS 6242</strain>
    </source>
</reference>
<accession>A0A8K0JLY9</accession>
<proteinExistence type="inferred from homology"/>
<organism evidence="6 7">
    <name type="scientific">Filobasidium floriforme</name>
    <dbReference type="NCBI Taxonomy" id="5210"/>
    <lineage>
        <taxon>Eukaryota</taxon>
        <taxon>Fungi</taxon>
        <taxon>Dikarya</taxon>
        <taxon>Basidiomycota</taxon>
        <taxon>Agaricomycotina</taxon>
        <taxon>Tremellomycetes</taxon>
        <taxon>Filobasidiales</taxon>
        <taxon>Filobasidiaceae</taxon>
        <taxon>Filobasidium</taxon>
    </lineage>
</organism>
<dbReference type="PROSITE" id="PS00687">
    <property type="entry name" value="ALDEHYDE_DEHYDR_GLU"/>
    <property type="match status" value="1"/>
</dbReference>
<dbReference type="InterPro" id="IPR016162">
    <property type="entry name" value="Ald_DH_N"/>
</dbReference>
<comment type="caution">
    <text evidence="6">The sequence shown here is derived from an EMBL/GenBank/DDBJ whole genome shotgun (WGS) entry which is preliminary data.</text>
</comment>
<comment type="similarity">
    <text evidence="1 4">Belongs to the aldehyde dehydrogenase family.</text>
</comment>
<dbReference type="Gene3D" id="3.40.605.10">
    <property type="entry name" value="Aldehyde Dehydrogenase, Chain A, domain 1"/>
    <property type="match status" value="1"/>
</dbReference>
<dbReference type="Gene3D" id="3.40.309.10">
    <property type="entry name" value="Aldehyde Dehydrogenase, Chain A, domain 2"/>
    <property type="match status" value="1"/>
</dbReference>
<keyword evidence="7" id="KW-1185">Reference proteome</keyword>
<dbReference type="PANTHER" id="PTHR11699">
    <property type="entry name" value="ALDEHYDE DEHYDROGENASE-RELATED"/>
    <property type="match status" value="1"/>
</dbReference>
<evidence type="ECO:0000256" key="4">
    <source>
        <dbReference type="RuleBase" id="RU003345"/>
    </source>
</evidence>
<dbReference type="Pfam" id="PF00171">
    <property type="entry name" value="Aldedh"/>
    <property type="match status" value="1"/>
</dbReference>
<feature type="active site" evidence="3">
    <location>
        <position position="237"/>
    </location>
</feature>
<sequence length="475" mass="51140">MPSIPMQTTISPHDQSAVCTRPLVSEEQLDVVISDAVKAQKSWKRVSIDERIQIAEKWMVEFERLKDVLSEEITVQMGRPISQGPGEVGGALFRAKHLISIAKDCLKDIPQTATDTDALKRYIKREPLGVIAIVAPWNFPYLTVVNSLVPAILAGNSVIIKPSPQTPSAAERFMTTFAAAGLPQSVIQVIHADMPTTAKLAADGRVGFLSFTGSVAGGTILAKAAAQGEGFKGVGLELGGKDPAYVRSDVDVKWAAAELVDGAMYNSGQSCCSVERIYVHSSVYDEFVQEVVNVASAYKLGDPQDKNTNLGPVVSLASAERIRKQVKAAIDAGAKNLVDESKFEAAKEGTTYVAPVVLVDVNHEMEVMMEETFGPVVGIQKVDSDEEALQLMNDSTYGLTASVWTNIENQESADAFNMFSSELETGTVFLNRSDAPDPALCWTGVKNSGRGVSLSTFGFDQLTRAKSVNMKVKTT</sequence>
<dbReference type="GO" id="GO:0016620">
    <property type="term" value="F:oxidoreductase activity, acting on the aldehyde or oxo group of donors, NAD or NADP as acceptor"/>
    <property type="evidence" value="ECO:0007669"/>
    <property type="project" value="InterPro"/>
</dbReference>
<protein>
    <recommendedName>
        <fullName evidence="5">Aldehyde dehydrogenase domain-containing protein</fullName>
    </recommendedName>
</protein>
<dbReference type="InterPro" id="IPR016161">
    <property type="entry name" value="Ald_DH/histidinol_DH"/>
</dbReference>
<name>A0A8K0JLY9_9TREE</name>
<keyword evidence="2 4" id="KW-0560">Oxidoreductase</keyword>
<evidence type="ECO:0000256" key="3">
    <source>
        <dbReference type="PROSITE-ProRule" id="PRU10007"/>
    </source>
</evidence>
<dbReference type="OrthoDB" id="310895at2759"/>
<dbReference type="AlphaFoldDB" id="A0A8K0JLY9"/>
<evidence type="ECO:0000313" key="6">
    <source>
        <dbReference type="EMBL" id="KAG7535984.1"/>
    </source>
</evidence>
<evidence type="ECO:0000256" key="1">
    <source>
        <dbReference type="ARBA" id="ARBA00009986"/>
    </source>
</evidence>
<dbReference type="SUPFAM" id="SSF53720">
    <property type="entry name" value="ALDH-like"/>
    <property type="match status" value="1"/>
</dbReference>
<dbReference type="EMBL" id="JABELV010000065">
    <property type="protein sequence ID" value="KAG7535984.1"/>
    <property type="molecule type" value="Genomic_DNA"/>
</dbReference>
<dbReference type="InterPro" id="IPR015590">
    <property type="entry name" value="Aldehyde_DH_dom"/>
</dbReference>
<dbReference type="CDD" id="cd07102">
    <property type="entry name" value="ALDH_EDX86601"/>
    <property type="match status" value="1"/>
</dbReference>
<dbReference type="InterPro" id="IPR016163">
    <property type="entry name" value="Ald_DH_C"/>
</dbReference>
<evidence type="ECO:0000256" key="2">
    <source>
        <dbReference type="ARBA" id="ARBA00023002"/>
    </source>
</evidence>